<keyword evidence="1" id="KW-0472">Membrane</keyword>
<keyword evidence="1" id="KW-0812">Transmembrane</keyword>
<protein>
    <submittedName>
        <fullName evidence="2">Uncharacterized protein</fullName>
    </submittedName>
</protein>
<comment type="caution">
    <text evidence="2">The sequence shown here is derived from an EMBL/GenBank/DDBJ whole genome shotgun (WGS) entry which is preliminary data.</text>
</comment>
<proteinExistence type="predicted"/>
<name>A0A8H7W3D1_9HELO</name>
<gene>
    <name evidence="2" type="ORF">IFR04_011195</name>
</gene>
<keyword evidence="1" id="KW-1133">Transmembrane helix</keyword>
<keyword evidence="3" id="KW-1185">Reference proteome</keyword>
<evidence type="ECO:0000256" key="1">
    <source>
        <dbReference type="SAM" id="Phobius"/>
    </source>
</evidence>
<reference evidence="2" key="1">
    <citation type="submission" date="2021-02" db="EMBL/GenBank/DDBJ databases">
        <title>Genome sequence Cadophora malorum strain M34.</title>
        <authorList>
            <person name="Stefanovic E."/>
            <person name="Vu D."/>
            <person name="Scully C."/>
            <person name="Dijksterhuis J."/>
            <person name="Roader J."/>
            <person name="Houbraken J."/>
        </authorList>
    </citation>
    <scope>NUCLEOTIDE SEQUENCE</scope>
    <source>
        <strain evidence="2">M34</strain>
    </source>
</reference>
<organism evidence="2 3">
    <name type="scientific">Cadophora malorum</name>
    <dbReference type="NCBI Taxonomy" id="108018"/>
    <lineage>
        <taxon>Eukaryota</taxon>
        <taxon>Fungi</taxon>
        <taxon>Dikarya</taxon>
        <taxon>Ascomycota</taxon>
        <taxon>Pezizomycotina</taxon>
        <taxon>Leotiomycetes</taxon>
        <taxon>Helotiales</taxon>
        <taxon>Ploettnerulaceae</taxon>
        <taxon>Cadophora</taxon>
    </lineage>
</organism>
<feature type="transmembrane region" description="Helical" evidence="1">
    <location>
        <begin position="35"/>
        <end position="55"/>
    </location>
</feature>
<sequence>MLGLRLLRHSFRAVKAWTLKEFDYKTPMGRNVIALYWPVILLTPLNAVLQMYIYLEKRQAPSVKAFGEEGEGELS</sequence>
<accession>A0A8H7W3D1</accession>
<evidence type="ECO:0000313" key="3">
    <source>
        <dbReference type="Proteomes" id="UP000664132"/>
    </source>
</evidence>
<evidence type="ECO:0000313" key="2">
    <source>
        <dbReference type="EMBL" id="KAG4415690.1"/>
    </source>
</evidence>
<dbReference type="Proteomes" id="UP000664132">
    <property type="component" value="Unassembled WGS sequence"/>
</dbReference>
<dbReference type="EMBL" id="JAFJYH010000213">
    <property type="protein sequence ID" value="KAG4415690.1"/>
    <property type="molecule type" value="Genomic_DNA"/>
</dbReference>
<dbReference type="OrthoDB" id="3554051at2759"/>
<dbReference type="AlphaFoldDB" id="A0A8H7W3D1"/>